<name>A0A1G7NPR8_9BACT</name>
<dbReference type="EMBL" id="FNAN01000012">
    <property type="protein sequence ID" value="SDF75976.1"/>
    <property type="molecule type" value="Genomic_DNA"/>
</dbReference>
<dbReference type="InterPro" id="IPR014284">
    <property type="entry name" value="RNA_pol_sigma-70_dom"/>
</dbReference>
<keyword evidence="3" id="KW-0731">Sigma factor</keyword>
<dbReference type="InterPro" id="IPR007627">
    <property type="entry name" value="RNA_pol_sigma70_r2"/>
</dbReference>
<feature type="domain" description="RNA polymerase sigma-70 region 2" evidence="5">
    <location>
        <begin position="21"/>
        <end position="82"/>
    </location>
</feature>
<dbReference type="GO" id="GO:0006352">
    <property type="term" value="P:DNA-templated transcription initiation"/>
    <property type="evidence" value="ECO:0007669"/>
    <property type="project" value="InterPro"/>
</dbReference>
<keyword evidence="4" id="KW-0804">Transcription</keyword>
<dbReference type="Proteomes" id="UP000198748">
    <property type="component" value="Unassembled WGS sequence"/>
</dbReference>
<organism evidence="7 8">
    <name type="scientific">Dyadobacter soli</name>
    <dbReference type="NCBI Taxonomy" id="659014"/>
    <lineage>
        <taxon>Bacteria</taxon>
        <taxon>Pseudomonadati</taxon>
        <taxon>Bacteroidota</taxon>
        <taxon>Cytophagia</taxon>
        <taxon>Cytophagales</taxon>
        <taxon>Spirosomataceae</taxon>
        <taxon>Dyadobacter</taxon>
    </lineage>
</organism>
<dbReference type="PANTHER" id="PTHR43133">
    <property type="entry name" value="RNA POLYMERASE ECF-TYPE SIGMA FACTO"/>
    <property type="match status" value="1"/>
</dbReference>
<evidence type="ECO:0000256" key="4">
    <source>
        <dbReference type="ARBA" id="ARBA00023163"/>
    </source>
</evidence>
<dbReference type="STRING" id="659014.SAMN04487996_112119"/>
<evidence type="ECO:0000259" key="5">
    <source>
        <dbReference type="Pfam" id="PF04542"/>
    </source>
</evidence>
<keyword evidence="8" id="KW-1185">Reference proteome</keyword>
<dbReference type="CDD" id="cd06171">
    <property type="entry name" value="Sigma70_r4"/>
    <property type="match status" value="1"/>
</dbReference>
<evidence type="ECO:0000256" key="1">
    <source>
        <dbReference type="ARBA" id="ARBA00010641"/>
    </source>
</evidence>
<dbReference type="RefSeq" id="WP_090154054.1">
    <property type="nucleotide sequence ID" value="NZ_FNAN01000012.1"/>
</dbReference>
<dbReference type="Pfam" id="PF04542">
    <property type="entry name" value="Sigma70_r2"/>
    <property type="match status" value="1"/>
</dbReference>
<dbReference type="Gene3D" id="1.10.10.10">
    <property type="entry name" value="Winged helix-like DNA-binding domain superfamily/Winged helix DNA-binding domain"/>
    <property type="match status" value="1"/>
</dbReference>
<dbReference type="InterPro" id="IPR013324">
    <property type="entry name" value="RNA_pol_sigma_r3/r4-like"/>
</dbReference>
<evidence type="ECO:0000313" key="8">
    <source>
        <dbReference type="Proteomes" id="UP000198748"/>
    </source>
</evidence>
<dbReference type="GO" id="GO:0003677">
    <property type="term" value="F:DNA binding"/>
    <property type="evidence" value="ECO:0007669"/>
    <property type="project" value="InterPro"/>
</dbReference>
<dbReference type="InterPro" id="IPR013249">
    <property type="entry name" value="RNA_pol_sigma70_r4_t2"/>
</dbReference>
<dbReference type="GO" id="GO:0016987">
    <property type="term" value="F:sigma factor activity"/>
    <property type="evidence" value="ECO:0007669"/>
    <property type="project" value="UniProtKB-KW"/>
</dbReference>
<dbReference type="Gene3D" id="1.10.1740.10">
    <property type="match status" value="1"/>
</dbReference>
<keyword evidence="2" id="KW-0805">Transcription regulation</keyword>
<dbReference type="SUPFAM" id="SSF88946">
    <property type="entry name" value="Sigma2 domain of RNA polymerase sigma factors"/>
    <property type="match status" value="1"/>
</dbReference>
<evidence type="ECO:0000313" key="7">
    <source>
        <dbReference type="EMBL" id="SDF75976.1"/>
    </source>
</evidence>
<reference evidence="8" key="1">
    <citation type="submission" date="2016-10" db="EMBL/GenBank/DDBJ databases">
        <authorList>
            <person name="Varghese N."/>
            <person name="Submissions S."/>
        </authorList>
    </citation>
    <scope>NUCLEOTIDE SEQUENCE [LARGE SCALE GENOMIC DNA]</scope>
    <source>
        <strain evidence="8">DSM 25329</strain>
    </source>
</reference>
<dbReference type="InterPro" id="IPR036388">
    <property type="entry name" value="WH-like_DNA-bd_sf"/>
</dbReference>
<sequence length="194" mass="22657">MNDSDLWRSFRSGDETAFSMLYKSHIDMLYRYGHKLTVDTQLVEDSIQDMFIELWNSRKRLSDTDSIKYYLFRVLRRKITQHPLNRNAAGAGAELSAFEHRFFSVSTESELIDTEKEQGRSRALGRALTQLPPRQQEVVNLRYFHEFNHQQIAEIMNISLQSVHNTLQKSMKGLRELLSGYSEIILSLLIILTL</sequence>
<evidence type="ECO:0000256" key="3">
    <source>
        <dbReference type="ARBA" id="ARBA00023082"/>
    </source>
</evidence>
<proteinExistence type="inferred from homology"/>
<dbReference type="SUPFAM" id="SSF88659">
    <property type="entry name" value="Sigma3 and sigma4 domains of RNA polymerase sigma factors"/>
    <property type="match status" value="1"/>
</dbReference>
<dbReference type="Pfam" id="PF08281">
    <property type="entry name" value="Sigma70_r4_2"/>
    <property type="match status" value="1"/>
</dbReference>
<dbReference type="InterPro" id="IPR013325">
    <property type="entry name" value="RNA_pol_sigma_r2"/>
</dbReference>
<protein>
    <submittedName>
        <fullName evidence="7">RNA polymerase sigma-70 factor, ECF subfamily</fullName>
    </submittedName>
</protein>
<dbReference type="OrthoDB" id="9150024at2"/>
<dbReference type="NCBIfam" id="TIGR02937">
    <property type="entry name" value="sigma70-ECF"/>
    <property type="match status" value="1"/>
</dbReference>
<dbReference type="PANTHER" id="PTHR43133:SF46">
    <property type="entry name" value="RNA POLYMERASE SIGMA-70 FACTOR ECF SUBFAMILY"/>
    <property type="match status" value="1"/>
</dbReference>
<evidence type="ECO:0000259" key="6">
    <source>
        <dbReference type="Pfam" id="PF08281"/>
    </source>
</evidence>
<dbReference type="InterPro" id="IPR039425">
    <property type="entry name" value="RNA_pol_sigma-70-like"/>
</dbReference>
<comment type="similarity">
    <text evidence="1">Belongs to the sigma-70 factor family. ECF subfamily.</text>
</comment>
<gene>
    <name evidence="7" type="ORF">SAMN04487996_112119</name>
</gene>
<feature type="domain" description="RNA polymerase sigma factor 70 region 4 type 2" evidence="6">
    <location>
        <begin position="122"/>
        <end position="172"/>
    </location>
</feature>
<accession>A0A1G7NPR8</accession>
<dbReference type="AlphaFoldDB" id="A0A1G7NPR8"/>
<evidence type="ECO:0000256" key="2">
    <source>
        <dbReference type="ARBA" id="ARBA00023015"/>
    </source>
</evidence>